<evidence type="ECO:0000256" key="4">
    <source>
        <dbReference type="ARBA" id="ARBA00022475"/>
    </source>
</evidence>
<evidence type="ECO:0000313" key="12">
    <source>
        <dbReference type="Proteomes" id="UP000233249"/>
    </source>
</evidence>
<dbReference type="Gene3D" id="1.20.1250.20">
    <property type="entry name" value="MFS general substrate transporter like domains"/>
    <property type="match status" value="1"/>
</dbReference>
<keyword evidence="4" id="KW-1003">Cell membrane</keyword>
<dbReference type="CDD" id="cd17346">
    <property type="entry name" value="MFS_DtpA_like"/>
    <property type="match status" value="1"/>
</dbReference>
<dbReference type="InterPro" id="IPR000109">
    <property type="entry name" value="POT_fam"/>
</dbReference>
<dbReference type="Proteomes" id="UP000233249">
    <property type="component" value="Unassembled WGS sequence"/>
</dbReference>
<dbReference type="InterPro" id="IPR020846">
    <property type="entry name" value="MFS_dom"/>
</dbReference>
<keyword evidence="6 9" id="KW-1133">Transmembrane helix</keyword>
<name>A0A2N0X8I6_9CORY</name>
<dbReference type="InterPro" id="IPR036259">
    <property type="entry name" value="MFS_trans_sf"/>
</dbReference>
<accession>A0A2N0X8I6</accession>
<feature type="domain" description="Major facilitator superfamily (MFS) profile" evidence="10">
    <location>
        <begin position="18"/>
        <end position="484"/>
    </location>
</feature>
<protein>
    <submittedName>
        <fullName evidence="11">MFS transporter</fullName>
    </submittedName>
</protein>
<dbReference type="InterPro" id="IPR005279">
    <property type="entry name" value="Dipep/tripep_permease"/>
</dbReference>
<feature type="transmembrane region" description="Helical" evidence="9">
    <location>
        <begin position="57"/>
        <end position="77"/>
    </location>
</feature>
<dbReference type="STRING" id="1121365.GCA_000375365_00923"/>
<dbReference type="SUPFAM" id="SSF103473">
    <property type="entry name" value="MFS general substrate transporter"/>
    <property type="match status" value="1"/>
</dbReference>
<feature type="transmembrane region" description="Helical" evidence="9">
    <location>
        <begin position="178"/>
        <end position="197"/>
    </location>
</feature>
<comment type="similarity">
    <text evidence="2 8">Belongs to the major facilitator superfamily. Proton-dependent oligopeptide transporter (POT/PTR) (TC 2.A.17) family.</text>
</comment>
<dbReference type="PROSITE" id="PS01023">
    <property type="entry name" value="PTR2_2"/>
    <property type="match status" value="1"/>
</dbReference>
<dbReference type="GO" id="GO:1904680">
    <property type="term" value="F:peptide transmembrane transporter activity"/>
    <property type="evidence" value="ECO:0007669"/>
    <property type="project" value="InterPro"/>
</dbReference>
<sequence>MNSTEGRTFLGQPWGLANLFGIELWERFSYYGMLTILGYYLYYSTTKGGLGMDEGTALSLVGAYGGFVYITSVAASLVSDRLLGPERTLFFSAILVMAGHIALALVPGFPGLILGVGLIGLGSGGVKTASQVVLGDLYSRSDPKRDAGFSIFYMAVNIGALIGPLVTGEAWGRGGFHWGFGLAAIGMAVGLTQYVVMRKGTINPDSRRVPNPLERGKYLTYALGGIILVALLVSPFVFGLLPLKALSHYVALLAFLAAVILLTQMFRSPHTTAQERSRLVGYLPLLFGCVMFFAIFQSQFTILALYTDTRVNLDLNLGFFEYRLKPSQVQSVNPFFIVLLSGVFAAMWTRLGERQWSSPVKFGVSNLIIGASLLLFLPYAGGEEGSTPLLMIVILLLLFTLSELLVSPVGNSLATKVAPEAFKSRMFAVWLMALSMGTSLAGVLGTQYEAAIDAGTGTERTFFLAASGVTMVLGVALILLRGWVVRRFGDVR</sequence>
<keyword evidence="5 8" id="KW-0812">Transmembrane</keyword>
<dbReference type="InterPro" id="IPR018456">
    <property type="entry name" value="PTR2_symporter_CS"/>
</dbReference>
<dbReference type="RefSeq" id="WP_101173326.1">
    <property type="nucleotide sequence ID" value="NZ_JAKRKB010000006.1"/>
</dbReference>
<evidence type="ECO:0000313" key="11">
    <source>
        <dbReference type="EMBL" id="PKF69026.1"/>
    </source>
</evidence>
<feature type="transmembrane region" description="Helical" evidence="9">
    <location>
        <begin position="147"/>
        <end position="166"/>
    </location>
</feature>
<evidence type="ECO:0000259" key="10">
    <source>
        <dbReference type="PROSITE" id="PS50850"/>
    </source>
</evidence>
<dbReference type="InterPro" id="IPR050171">
    <property type="entry name" value="MFS_Transporters"/>
</dbReference>
<feature type="transmembrane region" description="Helical" evidence="9">
    <location>
        <begin position="28"/>
        <end position="45"/>
    </location>
</feature>
<keyword evidence="7 9" id="KW-0472">Membrane</keyword>
<reference evidence="11 12" key="1">
    <citation type="submission" date="2017-12" db="EMBL/GenBank/DDBJ databases">
        <title>Corynebacterium mastitidis 16-1433 Genome.</title>
        <authorList>
            <person name="Gulvik C.A."/>
        </authorList>
    </citation>
    <scope>NUCLEOTIDE SEQUENCE [LARGE SCALE GENOMIC DNA]</scope>
    <source>
        <strain evidence="11 12">16-1433</strain>
    </source>
</reference>
<feature type="transmembrane region" description="Helical" evidence="9">
    <location>
        <begin position="246"/>
        <end position="267"/>
    </location>
</feature>
<evidence type="ECO:0000256" key="6">
    <source>
        <dbReference type="ARBA" id="ARBA00022989"/>
    </source>
</evidence>
<dbReference type="PANTHER" id="PTHR23517:SF15">
    <property type="entry name" value="PROTON-DEPENDENT OLIGOPEPTIDE FAMILY TRANSPORT PROTEIN"/>
    <property type="match status" value="1"/>
</dbReference>
<feature type="transmembrane region" description="Helical" evidence="9">
    <location>
        <begin position="427"/>
        <end position="450"/>
    </location>
</feature>
<comment type="caution">
    <text evidence="11">The sequence shown here is derived from an EMBL/GenBank/DDBJ whole genome shotgun (WGS) entry which is preliminary data.</text>
</comment>
<gene>
    <name evidence="11" type="ORF">CXB45_04140</name>
</gene>
<proteinExistence type="inferred from homology"/>
<dbReference type="PANTHER" id="PTHR23517">
    <property type="entry name" value="RESISTANCE PROTEIN MDTM, PUTATIVE-RELATED-RELATED"/>
    <property type="match status" value="1"/>
</dbReference>
<keyword evidence="3 8" id="KW-0813">Transport</keyword>
<feature type="transmembrane region" description="Helical" evidence="9">
    <location>
        <begin position="218"/>
        <end position="240"/>
    </location>
</feature>
<evidence type="ECO:0000256" key="5">
    <source>
        <dbReference type="ARBA" id="ARBA00022692"/>
    </source>
</evidence>
<comment type="subcellular location">
    <subcellularLocation>
        <location evidence="1">Cell membrane</location>
        <topology evidence="1">Multi-pass membrane protein</topology>
    </subcellularLocation>
    <subcellularLocation>
        <location evidence="8">Membrane</location>
        <topology evidence="8">Multi-pass membrane protein</topology>
    </subcellularLocation>
</comment>
<evidence type="ECO:0000256" key="8">
    <source>
        <dbReference type="RuleBase" id="RU003755"/>
    </source>
</evidence>
<feature type="transmembrane region" description="Helical" evidence="9">
    <location>
        <begin position="462"/>
        <end position="484"/>
    </location>
</feature>
<evidence type="ECO:0000256" key="7">
    <source>
        <dbReference type="ARBA" id="ARBA00023136"/>
    </source>
</evidence>
<evidence type="ECO:0000256" key="2">
    <source>
        <dbReference type="ARBA" id="ARBA00005982"/>
    </source>
</evidence>
<dbReference type="OrthoDB" id="9772725at2"/>
<feature type="transmembrane region" description="Helical" evidence="9">
    <location>
        <begin position="332"/>
        <end position="351"/>
    </location>
</feature>
<evidence type="ECO:0000256" key="3">
    <source>
        <dbReference type="ARBA" id="ARBA00022448"/>
    </source>
</evidence>
<dbReference type="GO" id="GO:0005886">
    <property type="term" value="C:plasma membrane"/>
    <property type="evidence" value="ECO:0007669"/>
    <property type="project" value="UniProtKB-SubCell"/>
</dbReference>
<evidence type="ECO:0000256" key="9">
    <source>
        <dbReference type="SAM" id="Phobius"/>
    </source>
</evidence>
<dbReference type="PROSITE" id="PS50850">
    <property type="entry name" value="MFS"/>
    <property type="match status" value="1"/>
</dbReference>
<organism evidence="11 12">
    <name type="scientific">Corynebacterium mastitidis</name>
    <dbReference type="NCBI Taxonomy" id="161890"/>
    <lineage>
        <taxon>Bacteria</taxon>
        <taxon>Bacillati</taxon>
        <taxon>Actinomycetota</taxon>
        <taxon>Actinomycetes</taxon>
        <taxon>Mycobacteriales</taxon>
        <taxon>Corynebacteriaceae</taxon>
        <taxon>Corynebacterium</taxon>
    </lineage>
</organism>
<dbReference type="GO" id="GO:0006857">
    <property type="term" value="P:oligopeptide transport"/>
    <property type="evidence" value="ECO:0007669"/>
    <property type="project" value="InterPro"/>
</dbReference>
<feature type="transmembrane region" description="Helical" evidence="9">
    <location>
        <begin position="363"/>
        <end position="381"/>
    </location>
</feature>
<dbReference type="AlphaFoldDB" id="A0A2N0X8I6"/>
<feature type="transmembrane region" description="Helical" evidence="9">
    <location>
        <begin position="387"/>
        <end position="406"/>
    </location>
</feature>
<feature type="transmembrane region" description="Helical" evidence="9">
    <location>
        <begin position="279"/>
        <end position="306"/>
    </location>
</feature>
<dbReference type="Pfam" id="PF00854">
    <property type="entry name" value="PTR2"/>
    <property type="match status" value="1"/>
</dbReference>
<evidence type="ECO:0000256" key="1">
    <source>
        <dbReference type="ARBA" id="ARBA00004651"/>
    </source>
</evidence>
<dbReference type="EMBL" id="PJAF01000008">
    <property type="protein sequence ID" value="PKF69026.1"/>
    <property type="molecule type" value="Genomic_DNA"/>
</dbReference>
<dbReference type="NCBIfam" id="TIGR00924">
    <property type="entry name" value="yjdL_sub1_fam"/>
    <property type="match status" value="1"/>
</dbReference>